<reference evidence="1 2" key="2">
    <citation type="journal article" date="2017" name="Front. Plant Sci.">
        <title>Gene Classification and Mining of Molecular Markers Useful in Red Clover (Trifolium pratense) Breeding.</title>
        <authorList>
            <person name="Istvanek J."/>
            <person name="Dluhosova J."/>
            <person name="Dluhos P."/>
            <person name="Patkova L."/>
            <person name="Nedelnik J."/>
            <person name="Repkova J."/>
        </authorList>
    </citation>
    <scope>NUCLEOTIDE SEQUENCE [LARGE SCALE GENOMIC DNA]</scope>
    <source>
        <strain evidence="2">cv. Tatra</strain>
        <tissue evidence="1">Young leaves</tissue>
    </source>
</reference>
<name>A0A2K3LPG8_TRIPR</name>
<proteinExistence type="predicted"/>
<evidence type="ECO:0000313" key="2">
    <source>
        <dbReference type="Proteomes" id="UP000236291"/>
    </source>
</evidence>
<dbReference type="Proteomes" id="UP000236291">
    <property type="component" value="Unassembled WGS sequence"/>
</dbReference>
<dbReference type="EMBL" id="ASHM01037941">
    <property type="protein sequence ID" value="PNX80436.1"/>
    <property type="molecule type" value="Genomic_DNA"/>
</dbReference>
<organism evidence="1 2">
    <name type="scientific">Trifolium pratense</name>
    <name type="common">Red clover</name>
    <dbReference type="NCBI Taxonomy" id="57577"/>
    <lineage>
        <taxon>Eukaryota</taxon>
        <taxon>Viridiplantae</taxon>
        <taxon>Streptophyta</taxon>
        <taxon>Embryophyta</taxon>
        <taxon>Tracheophyta</taxon>
        <taxon>Spermatophyta</taxon>
        <taxon>Magnoliopsida</taxon>
        <taxon>eudicotyledons</taxon>
        <taxon>Gunneridae</taxon>
        <taxon>Pentapetalae</taxon>
        <taxon>rosids</taxon>
        <taxon>fabids</taxon>
        <taxon>Fabales</taxon>
        <taxon>Fabaceae</taxon>
        <taxon>Papilionoideae</taxon>
        <taxon>50 kb inversion clade</taxon>
        <taxon>NPAAA clade</taxon>
        <taxon>Hologalegina</taxon>
        <taxon>IRL clade</taxon>
        <taxon>Trifolieae</taxon>
        <taxon>Trifolium</taxon>
    </lineage>
</organism>
<accession>A0A2K3LPG8</accession>
<sequence>MYVARKFLCGMTRRTFQRGKFSLARSACHDVRGGAYGEEILPLKVIGFSSSSTSCRESVVGKSNDDIGNMRQLSRFTRRHRLQCDGMYCLVK</sequence>
<dbReference type="AlphaFoldDB" id="A0A2K3LPG8"/>
<comment type="caution">
    <text evidence="1">The sequence shown here is derived from an EMBL/GenBank/DDBJ whole genome shotgun (WGS) entry which is preliminary data.</text>
</comment>
<protein>
    <submittedName>
        <fullName evidence="1">Uncharacterized protein</fullName>
    </submittedName>
</protein>
<gene>
    <name evidence="1" type="ORF">L195_g036436</name>
</gene>
<reference evidence="1 2" key="1">
    <citation type="journal article" date="2014" name="Am. J. Bot.">
        <title>Genome assembly and annotation for red clover (Trifolium pratense; Fabaceae).</title>
        <authorList>
            <person name="Istvanek J."/>
            <person name="Jaros M."/>
            <person name="Krenek A."/>
            <person name="Repkova J."/>
        </authorList>
    </citation>
    <scope>NUCLEOTIDE SEQUENCE [LARGE SCALE GENOMIC DNA]</scope>
    <source>
        <strain evidence="2">cv. Tatra</strain>
        <tissue evidence="1">Young leaves</tissue>
    </source>
</reference>
<evidence type="ECO:0000313" key="1">
    <source>
        <dbReference type="EMBL" id="PNX80436.1"/>
    </source>
</evidence>